<protein>
    <submittedName>
        <fullName evidence="6">1-acyl-sn-glycerol-3-phosphate acyltransferase</fullName>
    </submittedName>
</protein>
<keyword evidence="4" id="KW-0812">Transmembrane</keyword>
<dbReference type="PANTHER" id="PTHR10434">
    <property type="entry name" value="1-ACYL-SN-GLYCEROL-3-PHOSPHATE ACYLTRANSFERASE"/>
    <property type="match status" value="1"/>
</dbReference>
<evidence type="ECO:0000256" key="1">
    <source>
        <dbReference type="ARBA" id="ARBA00005189"/>
    </source>
</evidence>
<feature type="transmembrane region" description="Helical" evidence="4">
    <location>
        <begin position="12"/>
        <end position="33"/>
    </location>
</feature>
<evidence type="ECO:0000259" key="5">
    <source>
        <dbReference type="SMART" id="SM00563"/>
    </source>
</evidence>
<dbReference type="SMART" id="SM00563">
    <property type="entry name" value="PlsC"/>
    <property type="match status" value="1"/>
</dbReference>
<proteinExistence type="predicted"/>
<evidence type="ECO:0000256" key="4">
    <source>
        <dbReference type="SAM" id="Phobius"/>
    </source>
</evidence>
<dbReference type="PANTHER" id="PTHR10434:SF40">
    <property type="entry name" value="1-ACYL-SN-GLYCEROL-3-PHOSPHATE ACYLTRANSFERASE"/>
    <property type="match status" value="1"/>
</dbReference>
<dbReference type="CDD" id="cd07989">
    <property type="entry name" value="LPLAT_AGPAT-like"/>
    <property type="match status" value="1"/>
</dbReference>
<sequence length="243" mass="27335">MKLTALVRSILFWFVFAVSILIAGFVLLTASLFSSNKEKCYDIVRGWCKWIIQAMGNICNVKFNFENMDSIKNMGPVVLLSKHQSGWETLALFGFVPRRVSFVYKRELHKLPVFGWGLASLGMLSIDRSHGKAAFEHIKEEAPKYFEKGWAIVLFPEGTRTKPGQTVKYKSGGARIAIDTGTPVVPIALNSGRCWPKGSFIIYPGHIQVIFGPEIRPEGKTVAQLNDEVQNWIETQMKVIDKP</sequence>
<keyword evidence="4" id="KW-0472">Membrane</keyword>
<gene>
    <name evidence="6" type="ORF">ADH67_10625</name>
</gene>
<organism evidence="6 7">
    <name type="scientific">Turicimonas muris</name>
    <dbReference type="NCBI Taxonomy" id="1796652"/>
    <lineage>
        <taxon>Bacteria</taxon>
        <taxon>Pseudomonadati</taxon>
        <taxon>Pseudomonadota</taxon>
        <taxon>Betaproteobacteria</taxon>
        <taxon>Burkholderiales</taxon>
        <taxon>Sutterellaceae</taxon>
        <taxon>Turicimonas</taxon>
    </lineage>
</organism>
<dbReference type="GO" id="GO:0003841">
    <property type="term" value="F:1-acylglycerol-3-phosphate O-acyltransferase activity"/>
    <property type="evidence" value="ECO:0007669"/>
    <property type="project" value="TreeGrafter"/>
</dbReference>
<accession>A0A227KFU4</accession>
<keyword evidence="3 6" id="KW-0012">Acyltransferase</keyword>
<comment type="caution">
    <text evidence="6">The sequence shown here is derived from an EMBL/GenBank/DDBJ whole genome shotgun (WGS) entry which is preliminary data.</text>
</comment>
<evidence type="ECO:0000256" key="2">
    <source>
        <dbReference type="ARBA" id="ARBA00022679"/>
    </source>
</evidence>
<keyword evidence="2 6" id="KW-0808">Transferase</keyword>
<dbReference type="InterPro" id="IPR002123">
    <property type="entry name" value="Plipid/glycerol_acylTrfase"/>
</dbReference>
<dbReference type="Pfam" id="PF01553">
    <property type="entry name" value="Acyltransferase"/>
    <property type="match status" value="1"/>
</dbReference>
<evidence type="ECO:0000313" key="6">
    <source>
        <dbReference type="EMBL" id="OXE45600.1"/>
    </source>
</evidence>
<reference evidence="7" key="1">
    <citation type="submission" date="2017-05" db="EMBL/GenBank/DDBJ databases">
        <title>Improved OligoMM genomes.</title>
        <authorList>
            <person name="Garzetti D."/>
        </authorList>
    </citation>
    <scope>NUCLEOTIDE SEQUENCE [LARGE SCALE GENOMIC DNA]</scope>
    <source>
        <strain evidence="7">YL45</strain>
    </source>
</reference>
<dbReference type="SUPFAM" id="SSF69593">
    <property type="entry name" value="Glycerol-3-phosphate (1)-acyltransferase"/>
    <property type="match status" value="1"/>
</dbReference>
<keyword evidence="4" id="KW-1133">Transmembrane helix</keyword>
<dbReference type="Proteomes" id="UP000214610">
    <property type="component" value="Unassembled WGS sequence"/>
</dbReference>
<dbReference type="EMBL" id="NHMP01000008">
    <property type="protein sequence ID" value="OXE45600.1"/>
    <property type="molecule type" value="Genomic_DNA"/>
</dbReference>
<feature type="domain" description="Phospholipid/glycerol acyltransferase" evidence="5">
    <location>
        <begin position="77"/>
        <end position="192"/>
    </location>
</feature>
<evidence type="ECO:0000313" key="7">
    <source>
        <dbReference type="Proteomes" id="UP000214610"/>
    </source>
</evidence>
<comment type="pathway">
    <text evidence="1">Lipid metabolism.</text>
</comment>
<dbReference type="GO" id="GO:0006654">
    <property type="term" value="P:phosphatidic acid biosynthetic process"/>
    <property type="evidence" value="ECO:0007669"/>
    <property type="project" value="TreeGrafter"/>
</dbReference>
<dbReference type="GeneID" id="78362061"/>
<evidence type="ECO:0000256" key="3">
    <source>
        <dbReference type="ARBA" id="ARBA00023315"/>
    </source>
</evidence>
<keyword evidence="7" id="KW-1185">Reference proteome</keyword>
<dbReference type="AlphaFoldDB" id="A0A227KFU4"/>
<dbReference type="RefSeq" id="WP_066594073.1">
    <property type="nucleotide sequence ID" value="NZ_CAJTBZ010000003.1"/>
</dbReference>
<name>A0A227KFU4_9BURK</name>